<dbReference type="Pfam" id="PF04313">
    <property type="entry name" value="HSDR_N"/>
    <property type="match status" value="1"/>
</dbReference>
<dbReference type="GO" id="GO:0009035">
    <property type="term" value="F:type I site-specific deoxyribonuclease activity"/>
    <property type="evidence" value="ECO:0007669"/>
    <property type="project" value="UniProtKB-EC"/>
</dbReference>
<dbReference type="GO" id="GO:0009307">
    <property type="term" value="P:DNA restriction-modification system"/>
    <property type="evidence" value="ECO:0007669"/>
    <property type="project" value="UniProtKB-KW"/>
</dbReference>
<dbReference type="GO" id="GO:0003677">
    <property type="term" value="F:DNA binding"/>
    <property type="evidence" value="ECO:0007669"/>
    <property type="project" value="UniProtKB-KW"/>
</dbReference>
<evidence type="ECO:0000259" key="1">
    <source>
        <dbReference type="Pfam" id="PF04313"/>
    </source>
</evidence>
<proteinExistence type="predicted"/>
<dbReference type="GO" id="GO:0005524">
    <property type="term" value="F:ATP binding"/>
    <property type="evidence" value="ECO:0007669"/>
    <property type="project" value="UniProtKB-KW"/>
</dbReference>
<dbReference type="InterPro" id="IPR007409">
    <property type="entry name" value="Restrct_endonuc_type1_HsdR_N"/>
</dbReference>
<feature type="domain" description="Restriction endonuclease type I HsdR N-terminal" evidence="1">
    <location>
        <begin position="67"/>
        <end position="134"/>
    </location>
</feature>
<dbReference type="AlphaFoldDB" id="A0A6P2G8Y5"/>
<accession>A0A6P2G8Y5</accession>
<organism evidence="2 3">
    <name type="scientific">Burkholderia anthina</name>
    <dbReference type="NCBI Taxonomy" id="179879"/>
    <lineage>
        <taxon>Bacteria</taxon>
        <taxon>Pseudomonadati</taxon>
        <taxon>Pseudomonadota</taxon>
        <taxon>Betaproteobacteria</taxon>
        <taxon>Burkholderiales</taxon>
        <taxon>Burkholderiaceae</taxon>
        <taxon>Burkholderia</taxon>
        <taxon>Burkholderia cepacia complex</taxon>
    </lineage>
</organism>
<sequence length="797" mass="86655">MSRTKQSQQPQPPASPIRPEAELESRLAATLSVAFPNIPREQLVEQRRFTVRLGHETHEFDSAAQWEKSGRADVIIFHDGRPLAVVELKREDLALTHADYEQAQSYANQLTPRPPLVVVTNGRETRIYDANTGQLWSGEQDAANAVARLLANAAKLAATDMRWATEALMGRETGVWVPIVRSATARLLAEMTDPPGQSDRAFAELLLFPRLSTLGAIKSAQAGTTFTIVEGAAQSGKSSCLRELALRTRDSEDLAVLMLRGSGPGLFQSLANLFAIELEWNLTANDARQWLRRMSAGSAGPALLLAIDDVEPGTSMAADLEELASLRPGNKLNVILTTDRAERLVKAPNGRTQTAVGDRAKAIEIGPLRLEEFQSAQRALANRKVHFQQGAEYAEDYRAPWVLRTIYDDAARITQHQDPNSALLLPPALGLELVDAARRNYANQADLLRGYRVLARCTLADEGARSAELALAAANGFVVRQDALSDEARNAVAELKSKGAVRTYRHAGGEDIVVPTIPAAFLSEFADVTGDELARRAATDPKEAGTWLGHRLAAVYLGDVIGAQAIRSMAEKTGGFSSGVVNGLLSIEPTEQPIESALIATAAPDGSLIHLKIEGEKFWLSNRHGDVIGEAVDLGAERPHTYGNTSAWMILGQLARLPTAMVGDDNQRMDAWILLNIGQCPFPLLRANEEGLGHLVHDLGDRGRVLCHDQGPIEAATQAMADLFSRPWTHADEWVNAAIETGSLPLLHRLIIALRTVRLRNMPDLSDWADAVLRDRVLPEHAAALRALIDSEDEGTP</sequence>
<evidence type="ECO:0000313" key="3">
    <source>
        <dbReference type="Proteomes" id="UP000494201"/>
    </source>
</evidence>
<reference evidence="2 3" key="1">
    <citation type="submission" date="2019-09" db="EMBL/GenBank/DDBJ databases">
        <authorList>
            <person name="Depoorter E."/>
        </authorList>
    </citation>
    <scope>NUCLEOTIDE SEQUENCE [LARGE SCALE GENOMIC DNA]</scope>
    <source>
        <strain evidence="2">LMG 20980</strain>
    </source>
</reference>
<gene>
    <name evidence="2" type="ORF">BAN20980_02848</name>
</gene>
<dbReference type="Gene3D" id="3.90.1570.30">
    <property type="match status" value="1"/>
</dbReference>
<dbReference type="EMBL" id="CABVLY010000009">
    <property type="protein sequence ID" value="VVU50138.1"/>
    <property type="molecule type" value="Genomic_DNA"/>
</dbReference>
<name>A0A6P2G8Y5_9BURK</name>
<dbReference type="Proteomes" id="UP000494201">
    <property type="component" value="Unassembled WGS sequence"/>
</dbReference>
<protein>
    <recommendedName>
        <fullName evidence="1">Restriction endonuclease type I HsdR N-terminal domain-containing protein</fullName>
    </recommendedName>
</protein>
<evidence type="ECO:0000313" key="2">
    <source>
        <dbReference type="EMBL" id="VVU50138.1"/>
    </source>
</evidence>